<evidence type="ECO:0000256" key="4">
    <source>
        <dbReference type="ARBA" id="ARBA00022679"/>
    </source>
</evidence>
<evidence type="ECO:0000256" key="7">
    <source>
        <dbReference type="ARBA" id="ARBA00022840"/>
    </source>
</evidence>
<keyword evidence="3" id="KW-0597">Phosphoprotein</keyword>
<reference evidence="10 11" key="1">
    <citation type="submission" date="2023-10" db="EMBL/GenBank/DDBJ databases">
        <title>Surface-active antibiotics is a multifunctional adaptation for post-fire microbes.</title>
        <authorList>
            <person name="Liu M.D."/>
            <person name="Du Y."/>
            <person name="Koupaei S.K."/>
            <person name="Kim N.R."/>
            <person name="Zhang W."/>
            <person name="Traxler M.F."/>
        </authorList>
    </citation>
    <scope>NUCLEOTIDE SEQUENCE [LARGE SCALE GENOMIC DNA]</scope>
    <source>
        <strain evidence="10 11">F3</strain>
    </source>
</reference>
<dbReference type="PRINTS" id="PR00344">
    <property type="entry name" value="BCTRLSENSOR"/>
</dbReference>
<dbReference type="PROSITE" id="PS50109">
    <property type="entry name" value="HIS_KIN"/>
    <property type="match status" value="1"/>
</dbReference>
<protein>
    <recommendedName>
        <fullName evidence="2">histidine kinase</fullName>
        <ecNumber evidence="2">2.7.13.3</ecNumber>
    </recommendedName>
</protein>
<dbReference type="Proteomes" id="UP001302652">
    <property type="component" value="Chromosome 3"/>
</dbReference>
<accession>A0ABZ0E9D1</accession>
<dbReference type="SMART" id="SM00387">
    <property type="entry name" value="HATPase_c"/>
    <property type="match status" value="1"/>
</dbReference>
<evidence type="ECO:0000313" key="11">
    <source>
        <dbReference type="Proteomes" id="UP001302652"/>
    </source>
</evidence>
<dbReference type="InterPro" id="IPR036890">
    <property type="entry name" value="HATPase_C_sf"/>
</dbReference>
<evidence type="ECO:0000313" key="10">
    <source>
        <dbReference type="EMBL" id="WOD13848.1"/>
    </source>
</evidence>
<dbReference type="InterPro" id="IPR025751">
    <property type="entry name" value="RsbRD_N_dom"/>
</dbReference>
<comment type="catalytic activity">
    <reaction evidence="1">
        <text>ATP + protein L-histidine = ADP + protein N-phospho-L-histidine.</text>
        <dbReference type="EC" id="2.7.13.3"/>
    </reaction>
</comment>
<dbReference type="SUPFAM" id="SSF55874">
    <property type="entry name" value="ATPase domain of HSP90 chaperone/DNA topoisomerase II/histidine kinase"/>
    <property type="match status" value="1"/>
</dbReference>
<dbReference type="SUPFAM" id="SSF47384">
    <property type="entry name" value="Homodimeric domain of signal transducing histidine kinase"/>
    <property type="match status" value="1"/>
</dbReference>
<evidence type="ECO:0000256" key="1">
    <source>
        <dbReference type="ARBA" id="ARBA00000085"/>
    </source>
</evidence>
<proteinExistence type="predicted"/>
<dbReference type="GO" id="GO:0005524">
    <property type="term" value="F:ATP binding"/>
    <property type="evidence" value="ECO:0007669"/>
    <property type="project" value="UniProtKB-KW"/>
</dbReference>
<dbReference type="Pfam" id="PF02518">
    <property type="entry name" value="HATPase_c"/>
    <property type="match status" value="1"/>
</dbReference>
<keyword evidence="8" id="KW-0902">Two-component regulatory system</keyword>
<keyword evidence="6" id="KW-0418">Kinase</keyword>
<dbReference type="InterPro" id="IPR036097">
    <property type="entry name" value="HisK_dim/P_sf"/>
</dbReference>
<dbReference type="EMBL" id="CP136511">
    <property type="protein sequence ID" value="WOD13848.1"/>
    <property type="molecule type" value="Genomic_DNA"/>
</dbReference>
<dbReference type="SMART" id="SM00388">
    <property type="entry name" value="HisKA"/>
    <property type="match status" value="1"/>
</dbReference>
<evidence type="ECO:0000256" key="5">
    <source>
        <dbReference type="ARBA" id="ARBA00022741"/>
    </source>
</evidence>
<keyword evidence="11" id="KW-1185">Reference proteome</keyword>
<evidence type="ECO:0000256" key="2">
    <source>
        <dbReference type="ARBA" id="ARBA00012438"/>
    </source>
</evidence>
<evidence type="ECO:0000256" key="3">
    <source>
        <dbReference type="ARBA" id="ARBA00022553"/>
    </source>
</evidence>
<dbReference type="InterPro" id="IPR003661">
    <property type="entry name" value="HisK_dim/P_dom"/>
</dbReference>
<gene>
    <name evidence="10" type="ORF">RW095_07895</name>
</gene>
<keyword evidence="5" id="KW-0547">Nucleotide-binding</keyword>
<keyword evidence="4" id="KW-0808">Transferase</keyword>
<dbReference type="InterPro" id="IPR005467">
    <property type="entry name" value="His_kinase_dom"/>
</dbReference>
<evidence type="ECO:0000256" key="6">
    <source>
        <dbReference type="ARBA" id="ARBA00022777"/>
    </source>
</evidence>
<dbReference type="Gene3D" id="3.30.565.10">
    <property type="entry name" value="Histidine kinase-like ATPase, C-terminal domain"/>
    <property type="match status" value="1"/>
</dbReference>
<dbReference type="RefSeq" id="WP_317015533.1">
    <property type="nucleotide sequence ID" value="NZ_CP136511.1"/>
</dbReference>
<dbReference type="InterPro" id="IPR004358">
    <property type="entry name" value="Sig_transdc_His_kin-like_C"/>
</dbReference>
<evidence type="ECO:0000256" key="8">
    <source>
        <dbReference type="ARBA" id="ARBA00023012"/>
    </source>
</evidence>
<dbReference type="PANTHER" id="PTHR43065:SF10">
    <property type="entry name" value="PEROXIDE STRESS-ACTIVATED HISTIDINE KINASE MAK3"/>
    <property type="match status" value="1"/>
</dbReference>
<dbReference type="EC" id="2.7.13.3" evidence="2"/>
<organism evidence="10 11">
    <name type="scientific">Paraburkholderia kirstenboschensis</name>
    <dbReference type="NCBI Taxonomy" id="1245436"/>
    <lineage>
        <taxon>Bacteria</taxon>
        <taxon>Pseudomonadati</taxon>
        <taxon>Pseudomonadota</taxon>
        <taxon>Betaproteobacteria</taxon>
        <taxon>Burkholderiales</taxon>
        <taxon>Burkholderiaceae</taxon>
        <taxon>Paraburkholderia</taxon>
    </lineage>
</organism>
<dbReference type="Pfam" id="PF14361">
    <property type="entry name" value="RsbRD_N"/>
    <property type="match status" value="1"/>
</dbReference>
<name>A0ABZ0E9D1_9BURK</name>
<feature type="domain" description="Histidine kinase" evidence="9">
    <location>
        <begin position="296"/>
        <end position="509"/>
    </location>
</feature>
<keyword evidence="7 10" id="KW-0067">ATP-binding</keyword>
<dbReference type="PANTHER" id="PTHR43065">
    <property type="entry name" value="SENSOR HISTIDINE KINASE"/>
    <property type="match status" value="1"/>
</dbReference>
<dbReference type="Gene3D" id="1.10.287.130">
    <property type="match status" value="1"/>
</dbReference>
<dbReference type="InterPro" id="IPR003594">
    <property type="entry name" value="HATPase_dom"/>
</dbReference>
<evidence type="ECO:0000259" key="9">
    <source>
        <dbReference type="PROSITE" id="PS50109"/>
    </source>
</evidence>
<sequence length="521" mass="58495">MIGASIPWVPLFRHPRLTVCRESKQPPQGFLNWPLRHIAVFANVPRISSHLREKTAFLAADLSHVVERALEILKSLDGYTLLSPSEMRDVEDSVALSAKVWFETLLSGEPPSARDMAIFHEIGQRREHQRVPLNSLLQALRYGLREIWSTYIALGEPDGRLTRELLFDVSLYLFDYFDLIAQIVVRTYLADHDEQLRRPHLTAGVEEDARRSEDVRRQLLKLHDQLSTEPHLLSRLDVHPAREQRRGETPNARLMQFFGLEVDIDDTERLAEALRDAREKLSQASRIAAVAELSASIAHEINQPLQAVVAHGRACLRWLSAMPPNIEEARLSAEHIVRDGNAAADVVSRIRALFKQTTPEMVDIDINKLILQVCTLMADDIQRNAISLETTLAEDVPKLRADAVQIQQVLVNLVRNAIEALAETPERPKLLLVHSRRDGDSVVIDVEDLGAGFVDFNKIFEPFFTTKQTGMGMGLAICRTIIEAHAGRIWATSNEIRGVTFSFSLPIGSSNSTRDGGQRGG</sequence>